<proteinExistence type="predicted"/>
<reference evidence="3 4" key="1">
    <citation type="journal article" date="2023" name="BMC Biol.">
        <title>The compact genome of the sponge Oopsacas minuta (Hexactinellida) is lacking key metazoan core genes.</title>
        <authorList>
            <person name="Santini S."/>
            <person name="Schenkelaars Q."/>
            <person name="Jourda C."/>
            <person name="Duchesne M."/>
            <person name="Belahbib H."/>
            <person name="Rocher C."/>
            <person name="Selva M."/>
            <person name="Riesgo A."/>
            <person name="Vervoort M."/>
            <person name="Leys S.P."/>
            <person name="Kodjabachian L."/>
            <person name="Le Bivic A."/>
            <person name="Borchiellini C."/>
            <person name="Claverie J.M."/>
            <person name="Renard E."/>
        </authorList>
    </citation>
    <scope>NUCLEOTIDE SEQUENCE [LARGE SCALE GENOMIC DNA]</scope>
    <source>
        <strain evidence="3">SPO-2</strain>
    </source>
</reference>
<keyword evidence="4" id="KW-1185">Reference proteome</keyword>
<feature type="signal peptide" evidence="1">
    <location>
        <begin position="1"/>
        <end position="21"/>
    </location>
</feature>
<protein>
    <recommendedName>
        <fullName evidence="2">Tc1-like transposase DDE domain-containing protein</fullName>
    </recommendedName>
</protein>
<dbReference type="GO" id="GO:0003676">
    <property type="term" value="F:nucleic acid binding"/>
    <property type="evidence" value="ECO:0007669"/>
    <property type="project" value="InterPro"/>
</dbReference>
<accession>A0AAV7KGJ2</accession>
<dbReference type="Gene3D" id="3.30.420.10">
    <property type="entry name" value="Ribonuclease H-like superfamily/Ribonuclease H"/>
    <property type="match status" value="1"/>
</dbReference>
<dbReference type="PANTHER" id="PTHR47326:SF1">
    <property type="entry name" value="HTH PSQ-TYPE DOMAIN-CONTAINING PROTEIN"/>
    <property type="match status" value="1"/>
</dbReference>
<feature type="domain" description="Tc1-like transposase DDE" evidence="2">
    <location>
        <begin position="10"/>
        <end position="106"/>
    </location>
</feature>
<dbReference type="PANTHER" id="PTHR47326">
    <property type="entry name" value="TRANSPOSABLE ELEMENT TC3 TRANSPOSASE-LIKE PROTEIN"/>
    <property type="match status" value="1"/>
</dbReference>
<dbReference type="InterPro" id="IPR036397">
    <property type="entry name" value="RNaseH_sf"/>
</dbReference>
<dbReference type="InterPro" id="IPR038717">
    <property type="entry name" value="Tc1-like_DDE_dom"/>
</dbReference>
<comment type="caution">
    <text evidence="3">The sequence shown here is derived from an EMBL/GenBank/DDBJ whole genome shotgun (WGS) entry which is preliminary data.</text>
</comment>
<evidence type="ECO:0000256" key="1">
    <source>
        <dbReference type="SAM" id="SignalP"/>
    </source>
</evidence>
<feature type="chain" id="PRO_5043451252" description="Tc1-like transposase DDE domain-containing protein" evidence="1">
    <location>
        <begin position="22"/>
        <end position="143"/>
    </location>
</feature>
<organism evidence="3 4">
    <name type="scientific">Oopsacas minuta</name>
    <dbReference type="NCBI Taxonomy" id="111878"/>
    <lineage>
        <taxon>Eukaryota</taxon>
        <taxon>Metazoa</taxon>
        <taxon>Porifera</taxon>
        <taxon>Hexactinellida</taxon>
        <taxon>Hexasterophora</taxon>
        <taxon>Lyssacinosida</taxon>
        <taxon>Leucopsacidae</taxon>
        <taxon>Oopsacas</taxon>
    </lineage>
</organism>
<keyword evidence="1" id="KW-0732">Signal</keyword>
<dbReference type="Proteomes" id="UP001165289">
    <property type="component" value="Unassembled WGS sequence"/>
</dbReference>
<dbReference type="Pfam" id="PF13358">
    <property type="entry name" value="DDE_3"/>
    <property type="match status" value="1"/>
</dbReference>
<evidence type="ECO:0000313" key="3">
    <source>
        <dbReference type="EMBL" id="KAI6660243.1"/>
    </source>
</evidence>
<dbReference type="AlphaFoldDB" id="A0AAV7KGJ2"/>
<dbReference type="EMBL" id="JAKMXF010000036">
    <property type="protein sequence ID" value="KAI6660243.1"/>
    <property type="molecule type" value="Genomic_DNA"/>
</dbReference>
<evidence type="ECO:0000313" key="4">
    <source>
        <dbReference type="Proteomes" id="UP001165289"/>
    </source>
</evidence>
<evidence type="ECO:0000259" key="2">
    <source>
        <dbReference type="Pfam" id="PF13358"/>
    </source>
</evidence>
<sequence>MGSFLLYGTFPLCILTHMLNAELFVKILEVHLHAQAHVFHQDDWFLVQDNDPKHTAKMTKAWMEKNMPNKKINWPSQSPDINPIENLFVWVKQKLLKKGPKNITQLKKEFTDLWENINGNFLENYWRSMPKRCQLVIDNDGAK</sequence>
<name>A0AAV7KGJ2_9METZ</name>
<gene>
    <name evidence="3" type="ORF">LOD99_10441</name>
</gene>